<sequence length="154" mass="17074">MTAPEKTALEKGITTAGTGYGGKSWNILGQVYFPKAVTDSTFAFETNSDPGQFVPVHIHPTQDEFILVQEGTLDLKLDGKWVKAHAGDLVRMPRGIPHGYFNKSDKPCRALFWVSPMQKLEALFNQLHNLTDPAEVVRISALHEVDFLPPEAND</sequence>
<protein>
    <submittedName>
        <fullName evidence="2">Cupin domain-containing protein</fullName>
    </submittedName>
</protein>
<proteinExistence type="predicted"/>
<accession>A0A1C3XRU4</accession>
<dbReference type="RefSeq" id="WP_091966329.1">
    <property type="nucleotide sequence ID" value="NZ_FMAI01000033.1"/>
</dbReference>
<dbReference type="InterPro" id="IPR011051">
    <property type="entry name" value="RmlC_Cupin_sf"/>
</dbReference>
<keyword evidence="3" id="KW-1185">Reference proteome</keyword>
<dbReference type="InterPro" id="IPR013096">
    <property type="entry name" value="Cupin_2"/>
</dbReference>
<evidence type="ECO:0000313" key="2">
    <source>
        <dbReference type="EMBL" id="SCB54993.1"/>
    </source>
</evidence>
<dbReference type="InterPro" id="IPR014710">
    <property type="entry name" value="RmlC-like_jellyroll"/>
</dbReference>
<evidence type="ECO:0000313" key="3">
    <source>
        <dbReference type="Proteomes" id="UP000199184"/>
    </source>
</evidence>
<evidence type="ECO:0000259" key="1">
    <source>
        <dbReference type="Pfam" id="PF07883"/>
    </source>
</evidence>
<dbReference type="Proteomes" id="UP000199184">
    <property type="component" value="Unassembled WGS sequence"/>
</dbReference>
<dbReference type="AlphaFoldDB" id="A0A1C3XRU4"/>
<dbReference type="Gene3D" id="2.60.120.10">
    <property type="entry name" value="Jelly Rolls"/>
    <property type="match status" value="1"/>
</dbReference>
<dbReference type="SUPFAM" id="SSF51182">
    <property type="entry name" value="RmlC-like cupins"/>
    <property type="match status" value="1"/>
</dbReference>
<gene>
    <name evidence="2" type="ORF">GA0061098_103336</name>
</gene>
<name>A0A1C3XRU4_9BRAD</name>
<dbReference type="InterPro" id="IPR052538">
    <property type="entry name" value="Flavonoid_dioxygenase-like"/>
</dbReference>
<dbReference type="PANTHER" id="PTHR43346:SF1">
    <property type="entry name" value="QUERCETIN 2,3-DIOXYGENASE-RELATED"/>
    <property type="match status" value="1"/>
</dbReference>
<dbReference type="PANTHER" id="PTHR43346">
    <property type="entry name" value="LIGAND BINDING DOMAIN PROTEIN, PUTATIVE (AFU_ORTHOLOGUE AFUA_6G14370)-RELATED"/>
    <property type="match status" value="1"/>
</dbReference>
<organism evidence="2 3">
    <name type="scientific">Bradyrhizobium shewense</name>
    <dbReference type="NCBI Taxonomy" id="1761772"/>
    <lineage>
        <taxon>Bacteria</taxon>
        <taxon>Pseudomonadati</taxon>
        <taxon>Pseudomonadota</taxon>
        <taxon>Alphaproteobacteria</taxon>
        <taxon>Hyphomicrobiales</taxon>
        <taxon>Nitrobacteraceae</taxon>
        <taxon>Bradyrhizobium</taxon>
    </lineage>
</organism>
<feature type="domain" description="Cupin type-2" evidence="1">
    <location>
        <begin position="49"/>
        <end position="113"/>
    </location>
</feature>
<dbReference type="Pfam" id="PF07883">
    <property type="entry name" value="Cupin_2"/>
    <property type="match status" value="1"/>
</dbReference>
<reference evidence="3" key="1">
    <citation type="submission" date="2016-08" db="EMBL/GenBank/DDBJ databases">
        <authorList>
            <person name="Varghese N."/>
            <person name="Submissions Spin"/>
        </authorList>
    </citation>
    <scope>NUCLEOTIDE SEQUENCE [LARGE SCALE GENOMIC DNA]</scope>
    <source>
        <strain evidence="3">ERR11</strain>
    </source>
</reference>
<dbReference type="EMBL" id="FMAI01000033">
    <property type="protein sequence ID" value="SCB54993.1"/>
    <property type="molecule type" value="Genomic_DNA"/>
</dbReference>
<dbReference type="CDD" id="cd02208">
    <property type="entry name" value="cupin_RmlC-like"/>
    <property type="match status" value="1"/>
</dbReference>